<name>A0A395NJH8_TRIAR</name>
<gene>
    <name evidence="4" type="ORF">TARUN_5968</name>
</gene>
<feature type="region of interest" description="Disordered" evidence="3">
    <location>
        <begin position="24"/>
        <end position="58"/>
    </location>
</feature>
<evidence type="ECO:0000256" key="3">
    <source>
        <dbReference type="SAM" id="MobiDB-lite"/>
    </source>
</evidence>
<dbReference type="PANTHER" id="PTHR44472">
    <property type="entry name" value="DDB1- AND CUL4-ASSOCIATED FACTOR 4-RELATED"/>
    <property type="match status" value="1"/>
</dbReference>
<keyword evidence="1" id="KW-0853">WD repeat</keyword>
<evidence type="ECO:0000313" key="4">
    <source>
        <dbReference type="EMBL" id="RFU76265.1"/>
    </source>
</evidence>
<dbReference type="Gene3D" id="2.130.10.10">
    <property type="entry name" value="YVTN repeat-like/Quinoprotein amine dehydrogenase"/>
    <property type="match status" value="1"/>
</dbReference>
<evidence type="ECO:0000313" key="5">
    <source>
        <dbReference type="Proteomes" id="UP000266272"/>
    </source>
</evidence>
<dbReference type="Proteomes" id="UP000266272">
    <property type="component" value="Unassembled WGS sequence"/>
</dbReference>
<dbReference type="InterPro" id="IPR036322">
    <property type="entry name" value="WD40_repeat_dom_sf"/>
</dbReference>
<dbReference type="PANTHER" id="PTHR44472:SF1">
    <property type="entry name" value="DDB1 AND CUL4 ASSOCIATED FACTOR 4"/>
    <property type="match status" value="1"/>
</dbReference>
<dbReference type="EMBL" id="PXOA01000365">
    <property type="protein sequence ID" value="RFU76265.1"/>
    <property type="molecule type" value="Genomic_DNA"/>
</dbReference>
<dbReference type="InterPro" id="IPR015943">
    <property type="entry name" value="WD40/YVTN_repeat-like_dom_sf"/>
</dbReference>
<accession>A0A395NJH8</accession>
<dbReference type="STRING" id="490622.A0A395NJH8"/>
<protein>
    <submittedName>
        <fullName evidence="4">Plasma membrane atpase</fullName>
    </submittedName>
</protein>
<evidence type="ECO:0000256" key="2">
    <source>
        <dbReference type="ARBA" id="ARBA00022737"/>
    </source>
</evidence>
<dbReference type="InterPro" id="IPR052254">
    <property type="entry name" value="CUL4-DDB1_E3_ligase_receptor"/>
</dbReference>
<evidence type="ECO:0000256" key="1">
    <source>
        <dbReference type="ARBA" id="ARBA00022574"/>
    </source>
</evidence>
<sequence length="524" mass="58670">MSSAPPELPGYYYDPEKKRYFKIERSQTAPSSAQWSSTSVKRRKVESQVAEEASRREQLTKNHVKRSVLRRDVVTSGLLARETEYRRIAEPGRGRPGDEDIAAAAWARELTDKGQTAFAPSMVWDTHPHMPCFYVSGKDCGAESAIAYATLDEEMLVGTYIATDENEKRVTRPFPLLFIPLGRDTNGRPHYEMIHCPQMSSIKYHKPSHKMLLTSRQPGQGLALCVFSPPIDTDSRGQRRWILGGADGYRNLLVRPVHNRHWYVHQSTPAPASSDLLCVVGTSNGILRVRSNETLDWISATDAPPNIDFSTKVEYSGRNSRLGKRQRARYGPWTPQEIFSQDFQIDNHNVLFAGGRQPRLWITDLRAPAAGWSFVKHGSAIAHVRNINPHQVLVAGLQNHMSIYDTRFFRSSEDNPGGRLGHSSPLLDFPDYSNQAHFHIGWDVSPELNIVASAQDNGTVKLFSLSSGRALRSGEVLESFRTENPVRAMMFQTLPGEKMPNLYVAKGPLLKKFGCAPSNGSGDE</sequence>
<keyword evidence="5" id="KW-1185">Reference proteome</keyword>
<keyword evidence="2" id="KW-0677">Repeat</keyword>
<reference evidence="4 5" key="1">
    <citation type="journal article" date="2018" name="PLoS Pathog.">
        <title>Evolution of structural diversity of trichothecenes, a family of toxins produced by plant pathogenic and entomopathogenic fungi.</title>
        <authorList>
            <person name="Proctor R.H."/>
            <person name="McCormick S.P."/>
            <person name="Kim H.S."/>
            <person name="Cardoza R.E."/>
            <person name="Stanley A.M."/>
            <person name="Lindo L."/>
            <person name="Kelly A."/>
            <person name="Brown D.W."/>
            <person name="Lee T."/>
            <person name="Vaughan M.M."/>
            <person name="Alexander N.J."/>
            <person name="Busman M."/>
            <person name="Gutierrez S."/>
        </authorList>
    </citation>
    <scope>NUCLEOTIDE SEQUENCE [LARGE SCALE GENOMIC DNA]</scope>
    <source>
        <strain evidence="4 5">IBT 40837</strain>
    </source>
</reference>
<dbReference type="AlphaFoldDB" id="A0A395NJH8"/>
<dbReference type="OrthoDB" id="128867at2759"/>
<feature type="compositionally biased region" description="Polar residues" evidence="3">
    <location>
        <begin position="26"/>
        <end position="39"/>
    </location>
</feature>
<comment type="caution">
    <text evidence="4">The sequence shown here is derived from an EMBL/GenBank/DDBJ whole genome shotgun (WGS) entry which is preliminary data.</text>
</comment>
<dbReference type="SUPFAM" id="SSF50978">
    <property type="entry name" value="WD40 repeat-like"/>
    <property type="match status" value="1"/>
</dbReference>
<proteinExistence type="predicted"/>
<dbReference type="GO" id="GO:0080008">
    <property type="term" value="C:Cul4-RING E3 ubiquitin ligase complex"/>
    <property type="evidence" value="ECO:0007669"/>
    <property type="project" value="TreeGrafter"/>
</dbReference>
<organism evidence="4 5">
    <name type="scientific">Trichoderma arundinaceum</name>
    <dbReference type="NCBI Taxonomy" id="490622"/>
    <lineage>
        <taxon>Eukaryota</taxon>
        <taxon>Fungi</taxon>
        <taxon>Dikarya</taxon>
        <taxon>Ascomycota</taxon>
        <taxon>Pezizomycotina</taxon>
        <taxon>Sordariomycetes</taxon>
        <taxon>Hypocreomycetidae</taxon>
        <taxon>Hypocreales</taxon>
        <taxon>Hypocreaceae</taxon>
        <taxon>Trichoderma</taxon>
    </lineage>
</organism>